<keyword evidence="2" id="KW-1185">Reference proteome</keyword>
<name>A0A9Q3HXB3_9BASI</name>
<accession>A0A9Q3HXB3</accession>
<sequence length="120" mass="13243">MCQHCSTQTHTAPEGNRQGVAFTPFQCKQHMKNLKSGIESNVIPNIPNFKSGSQCPQVLLDQIFPNDCSQLTQRMFPTSPGLNSTALKPYSGSQKLTPKDLQMIIPAILLLSYNISHRAS</sequence>
<proteinExistence type="predicted"/>
<dbReference type="AlphaFoldDB" id="A0A9Q3HXB3"/>
<evidence type="ECO:0000313" key="1">
    <source>
        <dbReference type="EMBL" id="MBW0518095.1"/>
    </source>
</evidence>
<reference evidence="1" key="1">
    <citation type="submission" date="2021-03" db="EMBL/GenBank/DDBJ databases">
        <title>Draft genome sequence of rust myrtle Austropuccinia psidii MF-1, a brazilian biotype.</title>
        <authorList>
            <person name="Quecine M.C."/>
            <person name="Pachon D.M.R."/>
            <person name="Bonatelli M.L."/>
            <person name="Correr F.H."/>
            <person name="Franceschini L.M."/>
            <person name="Leite T.F."/>
            <person name="Margarido G.R.A."/>
            <person name="Almeida C.A."/>
            <person name="Ferrarezi J.A."/>
            <person name="Labate C.A."/>
        </authorList>
    </citation>
    <scope>NUCLEOTIDE SEQUENCE</scope>
    <source>
        <strain evidence="1">MF-1</strain>
    </source>
</reference>
<organism evidence="1 2">
    <name type="scientific">Austropuccinia psidii MF-1</name>
    <dbReference type="NCBI Taxonomy" id="1389203"/>
    <lineage>
        <taxon>Eukaryota</taxon>
        <taxon>Fungi</taxon>
        <taxon>Dikarya</taxon>
        <taxon>Basidiomycota</taxon>
        <taxon>Pucciniomycotina</taxon>
        <taxon>Pucciniomycetes</taxon>
        <taxon>Pucciniales</taxon>
        <taxon>Sphaerophragmiaceae</taxon>
        <taxon>Austropuccinia</taxon>
    </lineage>
</organism>
<protein>
    <submittedName>
        <fullName evidence="1">Uncharacterized protein</fullName>
    </submittedName>
</protein>
<evidence type="ECO:0000313" key="2">
    <source>
        <dbReference type="Proteomes" id="UP000765509"/>
    </source>
</evidence>
<gene>
    <name evidence="1" type="ORF">O181_057810</name>
</gene>
<dbReference type="Proteomes" id="UP000765509">
    <property type="component" value="Unassembled WGS sequence"/>
</dbReference>
<dbReference type="EMBL" id="AVOT02026397">
    <property type="protein sequence ID" value="MBW0518095.1"/>
    <property type="molecule type" value="Genomic_DNA"/>
</dbReference>
<comment type="caution">
    <text evidence="1">The sequence shown here is derived from an EMBL/GenBank/DDBJ whole genome shotgun (WGS) entry which is preliminary data.</text>
</comment>